<dbReference type="PANTHER" id="PTHR24302:SF38">
    <property type="entry name" value="CYTOCHROME P450 3A5"/>
    <property type="match status" value="1"/>
</dbReference>
<dbReference type="FunFam" id="1.10.630.10:FF:000182">
    <property type="entry name" value="Cytochrome P450 3A4"/>
    <property type="match status" value="1"/>
</dbReference>
<keyword evidence="10 13" id="KW-0408">Iron</keyword>
<dbReference type="PANTHER" id="PTHR24302">
    <property type="entry name" value="CYTOCHROME P450 FAMILY 3"/>
    <property type="match status" value="1"/>
</dbReference>
<comment type="catalytic activity">
    <reaction evidence="13">
        <text>an organic molecule + reduced [NADPH--hemoprotein reductase] + O2 = an alcohol + oxidized [NADPH--hemoprotein reductase] + H2O + H(+)</text>
        <dbReference type="Rhea" id="RHEA:17149"/>
        <dbReference type="Rhea" id="RHEA-COMP:11964"/>
        <dbReference type="Rhea" id="RHEA-COMP:11965"/>
        <dbReference type="ChEBI" id="CHEBI:15377"/>
        <dbReference type="ChEBI" id="CHEBI:15378"/>
        <dbReference type="ChEBI" id="CHEBI:15379"/>
        <dbReference type="ChEBI" id="CHEBI:30879"/>
        <dbReference type="ChEBI" id="CHEBI:57618"/>
        <dbReference type="ChEBI" id="CHEBI:58210"/>
        <dbReference type="ChEBI" id="CHEBI:142491"/>
        <dbReference type="EC" id="1.14.14.1"/>
    </reaction>
</comment>
<comment type="cofactor">
    <cofactor evidence="1 13">
        <name>heme</name>
        <dbReference type="ChEBI" id="CHEBI:30413"/>
    </cofactor>
</comment>
<evidence type="ECO:0000256" key="7">
    <source>
        <dbReference type="ARBA" id="ARBA00022824"/>
    </source>
</evidence>
<evidence type="ECO:0000256" key="9">
    <source>
        <dbReference type="ARBA" id="ARBA00023002"/>
    </source>
</evidence>
<dbReference type="SUPFAM" id="SSF48264">
    <property type="entry name" value="Cytochrome P450"/>
    <property type="match status" value="1"/>
</dbReference>
<gene>
    <name evidence="14" type="primary">LOC105077037</name>
</gene>
<dbReference type="GO" id="GO:0005789">
    <property type="term" value="C:endoplasmic reticulum membrane"/>
    <property type="evidence" value="ECO:0007669"/>
    <property type="project" value="UniProtKB-SubCell"/>
</dbReference>
<evidence type="ECO:0000256" key="2">
    <source>
        <dbReference type="ARBA" id="ARBA00004174"/>
    </source>
</evidence>
<evidence type="ECO:0000256" key="8">
    <source>
        <dbReference type="ARBA" id="ARBA00022848"/>
    </source>
</evidence>
<dbReference type="PRINTS" id="PR01689">
    <property type="entry name" value="EP450IICYP3A"/>
</dbReference>
<dbReference type="GO" id="GO:0050649">
    <property type="term" value="F:testosterone 6-beta-hydroxylase activity"/>
    <property type="evidence" value="ECO:0007669"/>
    <property type="project" value="TreeGrafter"/>
</dbReference>
<dbReference type="GO" id="GO:0008202">
    <property type="term" value="P:steroid metabolic process"/>
    <property type="evidence" value="ECO:0007669"/>
    <property type="project" value="TreeGrafter"/>
</dbReference>
<comment type="similarity">
    <text evidence="4 13">Belongs to the cytochrome P450 family.</text>
</comment>
<dbReference type="KEGG" id="cbai:105077037"/>
<comment type="function">
    <text evidence="13">Cytochromes P450 are a group of heme-thiolate monooxygenases. In liver microsomes, this enzyme is involved in an NADPH-dependent electron transport pathway. It oxidizes a variety of structurally unrelated compounds, including steroids, fatty acids, and xenobiotics.</text>
</comment>
<evidence type="ECO:0000256" key="4">
    <source>
        <dbReference type="ARBA" id="ARBA00010617"/>
    </source>
</evidence>
<protein>
    <recommendedName>
        <fullName evidence="13">Cytochrome P450 3A</fullName>
        <ecNumber evidence="13">1.14.14.-</ecNumber>
    </recommendedName>
</protein>
<evidence type="ECO:0000256" key="13">
    <source>
        <dbReference type="RuleBase" id="RU368049"/>
    </source>
</evidence>
<comment type="subcellular location">
    <subcellularLocation>
        <location evidence="3 13">Endoplasmic reticulum membrane</location>
        <topology evidence="3">Peripheral membrane protein</topology>
    </subcellularLocation>
    <subcellularLocation>
        <location evidence="2 13">Microsome membrane</location>
        <topology evidence="2">Peripheral membrane protein</topology>
    </subcellularLocation>
</comment>
<reference evidence="14" key="1">
    <citation type="submission" date="2025-08" db="UniProtKB">
        <authorList>
            <consortium name="RefSeq"/>
        </authorList>
    </citation>
    <scope>IDENTIFICATION</scope>
    <source>
        <tissue evidence="14">Blood</tissue>
    </source>
</reference>
<name>A0A9W3GZC3_CAMBA</name>
<dbReference type="AlphaFoldDB" id="A0A9W3GZC3"/>
<dbReference type="GO" id="GO:0016712">
    <property type="term" value="F:oxidoreductase activity, acting on paired donors, with incorporation or reduction of molecular oxygen, reduced flavin or flavoprotein as one donor, and incorporation of one atom of oxygen"/>
    <property type="evidence" value="ECO:0007669"/>
    <property type="project" value="UniProtKB-EC"/>
</dbReference>
<evidence type="ECO:0000256" key="12">
    <source>
        <dbReference type="ARBA" id="ARBA00023136"/>
    </source>
</evidence>
<dbReference type="Gene3D" id="1.10.630.10">
    <property type="entry name" value="Cytochrome P450"/>
    <property type="match status" value="1"/>
</dbReference>
<dbReference type="Pfam" id="PF00067">
    <property type="entry name" value="p450"/>
    <property type="match status" value="1"/>
</dbReference>
<keyword evidence="11 13" id="KW-0503">Monooxygenase</keyword>
<dbReference type="InterPro" id="IPR008072">
    <property type="entry name" value="Cyt_P450_E_CYP3A"/>
</dbReference>
<sequence>MDLIPSFSMETWVLLATSLALLYLYGTYSHGVFKKLGIPGPKPLPVFGNVLAYKKGIWDFDEECFKKYGKVWGFYDGGQPVLAILDPDMIKTVLVKECYSTFTNRRIFGPVGVMKNAITLAEDEQWKRTRILLSPSFTSGKLKEMFPIIGQYGDVLLRNLRREAEKGKPVTMKE</sequence>
<organism evidence="14">
    <name type="scientific">Camelus bactrianus</name>
    <name type="common">Bactrian camel</name>
    <dbReference type="NCBI Taxonomy" id="9837"/>
    <lineage>
        <taxon>Eukaryota</taxon>
        <taxon>Metazoa</taxon>
        <taxon>Chordata</taxon>
        <taxon>Craniata</taxon>
        <taxon>Vertebrata</taxon>
        <taxon>Euteleostomi</taxon>
        <taxon>Mammalia</taxon>
        <taxon>Eutheria</taxon>
        <taxon>Laurasiatheria</taxon>
        <taxon>Artiodactyla</taxon>
        <taxon>Tylopoda</taxon>
        <taxon>Camelidae</taxon>
        <taxon>Camelus</taxon>
    </lineage>
</organism>
<evidence type="ECO:0000256" key="1">
    <source>
        <dbReference type="ARBA" id="ARBA00001971"/>
    </source>
</evidence>
<accession>A0A9W3GZC3</accession>
<dbReference type="InterPro" id="IPR036396">
    <property type="entry name" value="Cyt_P450_sf"/>
</dbReference>
<dbReference type="GO" id="GO:0005506">
    <property type="term" value="F:iron ion binding"/>
    <property type="evidence" value="ECO:0007669"/>
    <property type="project" value="UniProtKB-UniRule"/>
</dbReference>
<keyword evidence="8 13" id="KW-0492">Microsome</keyword>
<dbReference type="InterPro" id="IPR001128">
    <property type="entry name" value="Cyt_P450"/>
</dbReference>
<dbReference type="EC" id="1.14.14.-" evidence="13"/>
<evidence type="ECO:0000256" key="10">
    <source>
        <dbReference type="ARBA" id="ARBA00023004"/>
    </source>
</evidence>
<keyword evidence="7 13" id="KW-0256">Endoplasmic reticulum</keyword>
<evidence type="ECO:0000256" key="5">
    <source>
        <dbReference type="ARBA" id="ARBA00022617"/>
    </source>
</evidence>
<evidence type="ECO:0000256" key="6">
    <source>
        <dbReference type="ARBA" id="ARBA00022723"/>
    </source>
</evidence>
<proteinExistence type="inferred from homology"/>
<dbReference type="InterPro" id="IPR050705">
    <property type="entry name" value="Cytochrome_P450_3A"/>
</dbReference>
<dbReference type="RefSeq" id="XP_010963624.1">
    <property type="nucleotide sequence ID" value="XM_010965322.2"/>
</dbReference>
<keyword evidence="6 13" id="KW-0479">Metal-binding</keyword>
<keyword evidence="12" id="KW-0472">Membrane</keyword>
<keyword evidence="5 13" id="KW-0349">Heme</keyword>
<evidence type="ECO:0000256" key="3">
    <source>
        <dbReference type="ARBA" id="ARBA00004406"/>
    </source>
</evidence>
<evidence type="ECO:0000256" key="11">
    <source>
        <dbReference type="ARBA" id="ARBA00023033"/>
    </source>
</evidence>
<dbReference type="GO" id="GO:0020037">
    <property type="term" value="F:heme binding"/>
    <property type="evidence" value="ECO:0007669"/>
    <property type="project" value="UniProtKB-UniRule"/>
</dbReference>
<evidence type="ECO:0000313" key="14">
    <source>
        <dbReference type="RefSeq" id="XP_010963624.1"/>
    </source>
</evidence>
<keyword evidence="9 13" id="KW-0560">Oxidoreductase</keyword>
<dbReference type="GO" id="GO:0070989">
    <property type="term" value="P:oxidative demethylation"/>
    <property type="evidence" value="ECO:0007669"/>
    <property type="project" value="TreeGrafter"/>
</dbReference>